<proteinExistence type="predicted"/>
<feature type="compositionally biased region" description="Basic and acidic residues" evidence="1">
    <location>
        <begin position="61"/>
        <end position="72"/>
    </location>
</feature>
<dbReference type="Proteomes" id="UP000287166">
    <property type="component" value="Unassembled WGS sequence"/>
</dbReference>
<evidence type="ECO:0000313" key="4">
    <source>
        <dbReference type="Proteomes" id="UP000287166"/>
    </source>
</evidence>
<accession>A0A401GF85</accession>
<dbReference type="InParanoid" id="A0A401GF85"/>
<dbReference type="STRING" id="139825.A0A401GF85"/>
<evidence type="ECO:0000256" key="1">
    <source>
        <dbReference type="SAM" id="MobiDB-lite"/>
    </source>
</evidence>
<dbReference type="AlphaFoldDB" id="A0A401GF85"/>
<keyword evidence="2" id="KW-0812">Transmembrane</keyword>
<feature type="transmembrane region" description="Helical" evidence="2">
    <location>
        <begin position="13"/>
        <end position="33"/>
    </location>
</feature>
<gene>
    <name evidence="3" type="ORF">SCP_0304820</name>
</gene>
<keyword evidence="4" id="KW-1185">Reference proteome</keyword>
<evidence type="ECO:0000313" key="3">
    <source>
        <dbReference type="EMBL" id="GBE80763.1"/>
    </source>
</evidence>
<organism evidence="3 4">
    <name type="scientific">Sparassis crispa</name>
    <dbReference type="NCBI Taxonomy" id="139825"/>
    <lineage>
        <taxon>Eukaryota</taxon>
        <taxon>Fungi</taxon>
        <taxon>Dikarya</taxon>
        <taxon>Basidiomycota</taxon>
        <taxon>Agaricomycotina</taxon>
        <taxon>Agaricomycetes</taxon>
        <taxon>Polyporales</taxon>
        <taxon>Sparassidaceae</taxon>
        <taxon>Sparassis</taxon>
    </lineage>
</organism>
<keyword evidence="2" id="KW-0472">Membrane</keyword>
<dbReference type="EMBL" id="BFAD01000003">
    <property type="protein sequence ID" value="GBE80763.1"/>
    <property type="molecule type" value="Genomic_DNA"/>
</dbReference>
<dbReference type="OrthoDB" id="5043642at2759"/>
<dbReference type="Pfam" id="PF11927">
    <property type="entry name" value="HODM_asu-like"/>
    <property type="match status" value="1"/>
</dbReference>
<reference evidence="3 4" key="1">
    <citation type="journal article" date="2018" name="Sci. Rep.">
        <title>Genome sequence of the cauliflower mushroom Sparassis crispa (Hanabiratake) and its association with beneficial usage.</title>
        <authorList>
            <person name="Kiyama R."/>
            <person name="Furutani Y."/>
            <person name="Kawaguchi K."/>
            <person name="Nakanishi T."/>
        </authorList>
    </citation>
    <scope>NUCLEOTIDE SEQUENCE [LARGE SCALE GENOMIC DNA]</scope>
</reference>
<evidence type="ECO:0000256" key="2">
    <source>
        <dbReference type="SAM" id="Phobius"/>
    </source>
</evidence>
<dbReference type="GeneID" id="38777680"/>
<dbReference type="InterPro" id="IPR021848">
    <property type="entry name" value="HODM_asu-like"/>
</dbReference>
<comment type="caution">
    <text evidence="3">The sequence shown here is derived from an EMBL/GenBank/DDBJ whole genome shotgun (WGS) entry which is preliminary data.</text>
</comment>
<dbReference type="RefSeq" id="XP_027611676.1">
    <property type="nucleotide sequence ID" value="XM_027755875.1"/>
</dbReference>
<keyword evidence="2" id="KW-1133">Transmembrane helix</keyword>
<name>A0A401GF85_9APHY</name>
<feature type="region of interest" description="Disordered" evidence="1">
    <location>
        <begin position="57"/>
        <end position="100"/>
    </location>
</feature>
<protein>
    <submittedName>
        <fullName evidence="3">Uncharacterized protein</fullName>
    </submittedName>
</protein>
<sequence>MVLSIPDDLRSRWTVRDVVVIALVTVFYGVLYVRTRTRSATGVGAYIARVPEGDCSEGPAIEEKPLGNDTRRVRAPNPLYGPKAMRPQGGRLPEPDPLSDFDPSHASLRDYVYANRTLRYPYFQTMAHQPMHVNDWIEIDSDYAWYLDEKAQVIAEHGTKVLDSLPENDDACAELLATLVEHLPQRFPTLFSRLPPPGCGIWNRVTDERFSATDGLRGVDALRVVSRLVQDDFLMARERPDGQVYLVGGLLAFPGSYLLSEHIGKPLHALHAAVPHFAEKILRSVARTLVRFPPDRPFERSSWMVVDDRNLFWHNIASNPLRETQRPEDLFLRIDHQTFRKLPRTGGIVFGIHPVLKRMGDLADTPLVPALLAKMHTESDEALLKYKGAPKYSALLLPYLEQCTRSQIARGLVLDEDLEDVATFRELAGRVHTEST</sequence>